<accession>A0A6M4WSC1</accession>
<organism evidence="3 4">
    <name type="scientific">Streptomyces asoensis</name>
    <dbReference type="NCBI Taxonomy" id="249586"/>
    <lineage>
        <taxon>Bacteria</taxon>
        <taxon>Bacillati</taxon>
        <taxon>Actinomycetota</taxon>
        <taxon>Actinomycetes</taxon>
        <taxon>Kitasatosporales</taxon>
        <taxon>Streptomycetaceae</taxon>
        <taxon>Streptomyces</taxon>
    </lineage>
</organism>
<feature type="transmembrane region" description="Helical" evidence="2">
    <location>
        <begin position="40"/>
        <end position="62"/>
    </location>
</feature>
<keyword evidence="4" id="KW-1185">Reference proteome</keyword>
<keyword evidence="2" id="KW-0812">Transmembrane</keyword>
<feature type="transmembrane region" description="Helical" evidence="2">
    <location>
        <begin position="163"/>
        <end position="182"/>
    </location>
</feature>
<feature type="transmembrane region" description="Helical" evidence="2">
    <location>
        <begin position="129"/>
        <end position="148"/>
    </location>
</feature>
<protein>
    <submittedName>
        <fullName evidence="3">Uncharacterized protein</fullName>
    </submittedName>
</protein>
<dbReference type="AlphaFoldDB" id="A0A6M4WSC1"/>
<dbReference type="EMBL" id="CP049838">
    <property type="protein sequence ID" value="QJT03440.1"/>
    <property type="molecule type" value="Genomic_DNA"/>
</dbReference>
<reference evidence="3" key="1">
    <citation type="submission" date="2020-03" db="EMBL/GenBank/DDBJ databases">
        <title>Molecular networking-based the target discovery of potent antiproliferative macrolactams: 5/6/7/16 polycyclic ansamycins and glycosylated trienomycin from Streptomyces cacaoi subsp. asoensis.</title>
        <authorList>
            <person name="Liu L.-L."/>
        </authorList>
    </citation>
    <scope>NUCLEOTIDE SEQUENCE [LARGE SCALE GENOMIC DNA]</scope>
    <source>
        <strain evidence="3">H2S5</strain>
    </source>
</reference>
<gene>
    <name evidence="3" type="ORF">G9272_26805</name>
</gene>
<feature type="region of interest" description="Disordered" evidence="1">
    <location>
        <begin position="1"/>
        <end position="31"/>
    </location>
</feature>
<evidence type="ECO:0000313" key="3">
    <source>
        <dbReference type="EMBL" id="QJT03440.1"/>
    </source>
</evidence>
<keyword evidence="2" id="KW-1133">Transmembrane helix</keyword>
<evidence type="ECO:0000256" key="2">
    <source>
        <dbReference type="SAM" id="Phobius"/>
    </source>
</evidence>
<keyword evidence="2" id="KW-0472">Membrane</keyword>
<feature type="transmembrane region" description="Helical" evidence="2">
    <location>
        <begin position="91"/>
        <end position="109"/>
    </location>
</feature>
<proteinExistence type="predicted"/>
<evidence type="ECO:0000256" key="1">
    <source>
        <dbReference type="SAM" id="MobiDB-lite"/>
    </source>
</evidence>
<evidence type="ECO:0000313" key="4">
    <source>
        <dbReference type="Proteomes" id="UP000502665"/>
    </source>
</evidence>
<name>A0A6M4WSC1_9ACTN</name>
<sequence>MRARSRANRLMAMSTSQPPPPPQADPAPRRSPASTFAEKAAIIAAPGTITFALLYYFGSLYIKAYYSALGVPAEDLGFSIQGTVANSTNAVFLPLCALLVGGLIVLLALGGLGRRLADPANTARRRTAIIWLLAVGVTLMLLGLPVFFSDLLSLFPAGWPRRFLPGLMVAVGATLAVFAVHLRLSKSTGVRLRQASPSDRTWLAVGTLLMGLLTLSLFYDIAQYVTGLGRGDAQLHAMGGYRGTPWVMIHSRVPLRHHARSIEFTDYGGQGAPYRYEYRGFRLLAKSPTRFYLVSYDSKWFDRHVVVLPDNGIAWLEIRGA</sequence>
<feature type="transmembrane region" description="Helical" evidence="2">
    <location>
        <begin position="202"/>
        <end position="219"/>
    </location>
</feature>
<dbReference type="Proteomes" id="UP000502665">
    <property type="component" value="Chromosome"/>
</dbReference>